<accession>A0ABX1J1E8</accession>
<gene>
    <name evidence="2" type="ORF">HFP15_04690</name>
</gene>
<keyword evidence="1" id="KW-0175">Coiled coil</keyword>
<organism evidence="2 3">
    <name type="scientific">Amycolatopsis acididurans</name>
    <dbReference type="NCBI Taxonomy" id="2724524"/>
    <lineage>
        <taxon>Bacteria</taxon>
        <taxon>Bacillati</taxon>
        <taxon>Actinomycetota</taxon>
        <taxon>Actinomycetes</taxon>
        <taxon>Pseudonocardiales</taxon>
        <taxon>Pseudonocardiaceae</taxon>
        <taxon>Amycolatopsis</taxon>
    </lineage>
</organism>
<evidence type="ECO:0000313" key="2">
    <source>
        <dbReference type="EMBL" id="NKQ52175.1"/>
    </source>
</evidence>
<comment type="caution">
    <text evidence="2">The sequence shown here is derived from an EMBL/GenBank/DDBJ whole genome shotgun (WGS) entry which is preliminary data.</text>
</comment>
<reference evidence="2 3" key="1">
    <citation type="submission" date="2020-04" db="EMBL/GenBank/DDBJ databases">
        <title>Novel species.</title>
        <authorList>
            <person name="Teo W.F.A."/>
            <person name="Lipun K."/>
            <person name="Srisuk N."/>
            <person name="Duangmal K."/>
        </authorList>
    </citation>
    <scope>NUCLEOTIDE SEQUENCE [LARGE SCALE GENOMIC DNA]</scope>
    <source>
        <strain evidence="2 3">K13G38</strain>
    </source>
</reference>
<dbReference type="InterPro" id="IPR011257">
    <property type="entry name" value="DNA_glycosylase"/>
</dbReference>
<dbReference type="SUPFAM" id="SSF48150">
    <property type="entry name" value="DNA-glycosylase"/>
    <property type="match status" value="1"/>
</dbReference>
<keyword evidence="2" id="KW-0378">Hydrolase</keyword>
<dbReference type="EMBL" id="JAAXLS010000002">
    <property type="protein sequence ID" value="NKQ52175.1"/>
    <property type="molecule type" value="Genomic_DNA"/>
</dbReference>
<protein>
    <submittedName>
        <fullName evidence="2">Endonuclease</fullName>
    </submittedName>
</protein>
<dbReference type="GO" id="GO:0004519">
    <property type="term" value="F:endonuclease activity"/>
    <property type="evidence" value="ECO:0007669"/>
    <property type="project" value="UniProtKB-KW"/>
</dbReference>
<keyword evidence="2" id="KW-0255">Endonuclease</keyword>
<name>A0ABX1J1E8_9PSEU</name>
<dbReference type="RefSeq" id="WP_168511788.1">
    <property type="nucleotide sequence ID" value="NZ_JAAXLS010000002.1"/>
</dbReference>
<keyword evidence="3" id="KW-1185">Reference proteome</keyword>
<sequence length="204" mass="22186">MADVKRLLKEAGQTYAAEAGIKLADTPSQLYRLLVLSVLLSAPIQAKVAVAAARELNNAGMGTPKRMAEASWQDRVDALGRGHYVRYDESTATALGDGARLLLDKYSGDLRKLREQAADVKALKEKLREVPRLGPVGVDIFCREAQQVWPELRPYFDGKARKGAEKLGLSAQDLPTLVGENDYARLSAALVRAGRDKKLAALVS</sequence>
<proteinExistence type="predicted"/>
<feature type="coiled-coil region" evidence="1">
    <location>
        <begin position="103"/>
        <end position="130"/>
    </location>
</feature>
<dbReference type="Proteomes" id="UP000715441">
    <property type="component" value="Unassembled WGS sequence"/>
</dbReference>
<evidence type="ECO:0000313" key="3">
    <source>
        <dbReference type="Proteomes" id="UP000715441"/>
    </source>
</evidence>
<evidence type="ECO:0000256" key="1">
    <source>
        <dbReference type="SAM" id="Coils"/>
    </source>
</evidence>
<keyword evidence="2" id="KW-0540">Nuclease</keyword>